<proteinExistence type="predicted"/>
<evidence type="ECO:0000313" key="2">
    <source>
        <dbReference type="WBParaSite" id="PS1159_v2.g3464.t1"/>
    </source>
</evidence>
<dbReference type="Proteomes" id="UP000887580">
    <property type="component" value="Unplaced"/>
</dbReference>
<name>A0AC35GC93_9BILA</name>
<sequence length="468" mass="52099">MITLNFTFICMIKEGSNDNISTSTPIIPSEVPQLNSLNLTSSPKPQVEYYYSQHEKSLLIWAVAVAAIFATFPFTIFYSKFGAKYVLLFAGLLSATATAFVPLSVEMGIYPFLALRICQGIAYAAVFAAIGVLCSRWASLKQNGIFISVLTCFSYIASSITNPVAGALCESSFGWQAVYYSHSIASFILFLLWFLFYSDHPSTHKRVTTIEIEKIHRNKTEAHINMDSYVPYKQIITNPIVLCVWFNALADIGSAIFLSTYMPTYINSVLNYSIAETGILGALPALLHIPTKLIAGYLSDKLKGYNERNKMIAFNCIALVLPGFMFAAVGFIPDEYPMVAVLLFTLINIFFGANCGGFYKCGSLISRQYSGFVISNIQFIKCLSLFLAPALVSTFVSDDTDKSQWRTIFIFFAVLILLANALFCYMATDEPADFTFLTRQNNNPKIAKSHNTRVFDFPMQEKRESSTA</sequence>
<organism evidence="1 2">
    <name type="scientific">Panagrolaimus sp. PS1159</name>
    <dbReference type="NCBI Taxonomy" id="55785"/>
    <lineage>
        <taxon>Eukaryota</taxon>
        <taxon>Metazoa</taxon>
        <taxon>Ecdysozoa</taxon>
        <taxon>Nematoda</taxon>
        <taxon>Chromadorea</taxon>
        <taxon>Rhabditida</taxon>
        <taxon>Tylenchina</taxon>
        <taxon>Panagrolaimomorpha</taxon>
        <taxon>Panagrolaimoidea</taxon>
        <taxon>Panagrolaimidae</taxon>
        <taxon>Panagrolaimus</taxon>
    </lineage>
</organism>
<accession>A0AC35GC93</accession>
<evidence type="ECO:0000313" key="1">
    <source>
        <dbReference type="Proteomes" id="UP000887580"/>
    </source>
</evidence>
<reference evidence="2" key="1">
    <citation type="submission" date="2022-11" db="UniProtKB">
        <authorList>
            <consortium name="WormBaseParasite"/>
        </authorList>
    </citation>
    <scope>IDENTIFICATION</scope>
</reference>
<protein>
    <submittedName>
        <fullName evidence="2">Major facilitator superfamily (MFS) profile domain-containing protein</fullName>
    </submittedName>
</protein>
<dbReference type="WBParaSite" id="PS1159_v2.g3464.t1">
    <property type="protein sequence ID" value="PS1159_v2.g3464.t1"/>
    <property type="gene ID" value="PS1159_v2.g3464"/>
</dbReference>